<keyword evidence="9" id="KW-1133">Transmembrane helix</keyword>
<dbReference type="Gene3D" id="3.30.565.10">
    <property type="entry name" value="Histidine kinase-like ATPase, C-terminal domain"/>
    <property type="match status" value="1"/>
</dbReference>
<dbReference type="InterPro" id="IPR001789">
    <property type="entry name" value="Sig_transdc_resp-reg_receiver"/>
</dbReference>
<dbReference type="Gene3D" id="3.40.50.2300">
    <property type="match status" value="1"/>
</dbReference>
<organism evidence="16 17">
    <name type="scientific">Polynucleobacter hirudinilacicola</name>
    <dbReference type="NCBI Taxonomy" id="1743166"/>
    <lineage>
        <taxon>Bacteria</taxon>
        <taxon>Pseudomonadati</taxon>
        <taxon>Pseudomonadota</taxon>
        <taxon>Betaproteobacteria</taxon>
        <taxon>Burkholderiales</taxon>
        <taxon>Burkholderiaceae</taxon>
        <taxon>Polynucleobacter</taxon>
    </lineage>
</organism>
<evidence type="ECO:0000256" key="13">
    <source>
        <dbReference type="SAM" id="SignalP"/>
    </source>
</evidence>
<dbReference type="RefSeq" id="WP_087909495.1">
    <property type="nucleotide sequence ID" value="NZ_NAIA01000003.1"/>
</dbReference>
<dbReference type="InterPro" id="IPR036641">
    <property type="entry name" value="HPT_dom_sf"/>
</dbReference>
<dbReference type="SUPFAM" id="SSF52172">
    <property type="entry name" value="CheY-like"/>
    <property type="match status" value="1"/>
</dbReference>
<dbReference type="Gene3D" id="1.10.287.130">
    <property type="match status" value="1"/>
</dbReference>
<keyword evidence="16" id="KW-0418">Kinase</keyword>
<dbReference type="CDD" id="cd17546">
    <property type="entry name" value="REC_hyHK_CKI1_RcsC-like"/>
    <property type="match status" value="1"/>
</dbReference>
<protein>
    <recommendedName>
        <fullName evidence="3">histidine kinase</fullName>
        <ecNumber evidence="3">2.7.13.3</ecNumber>
    </recommendedName>
</protein>
<evidence type="ECO:0000256" key="7">
    <source>
        <dbReference type="ARBA" id="ARBA00022741"/>
    </source>
</evidence>
<dbReference type="EC" id="2.7.13.3" evidence="3"/>
<evidence type="ECO:0000256" key="12">
    <source>
        <dbReference type="PROSITE-ProRule" id="PRU00169"/>
    </source>
</evidence>
<dbReference type="GO" id="GO:0005886">
    <property type="term" value="C:plasma membrane"/>
    <property type="evidence" value="ECO:0007669"/>
    <property type="project" value="UniProtKB-SubCell"/>
</dbReference>
<dbReference type="PANTHER" id="PTHR45339:SF1">
    <property type="entry name" value="HYBRID SIGNAL TRANSDUCTION HISTIDINE KINASE J"/>
    <property type="match status" value="1"/>
</dbReference>
<evidence type="ECO:0000256" key="3">
    <source>
        <dbReference type="ARBA" id="ARBA00012438"/>
    </source>
</evidence>
<dbReference type="InterPro" id="IPR011006">
    <property type="entry name" value="CheY-like_superfamily"/>
</dbReference>
<evidence type="ECO:0000256" key="10">
    <source>
        <dbReference type="ARBA" id="ARBA00023012"/>
    </source>
</evidence>
<feature type="domain" description="Histidine kinase" evidence="14">
    <location>
        <begin position="318"/>
        <end position="541"/>
    </location>
</feature>
<dbReference type="Pfam" id="PF00512">
    <property type="entry name" value="HisKA"/>
    <property type="match status" value="1"/>
</dbReference>
<feature type="chain" id="PRO_5012510221" description="histidine kinase" evidence="13">
    <location>
        <begin position="26"/>
        <end position="810"/>
    </location>
</feature>
<keyword evidence="16" id="KW-0808">Transferase</keyword>
<dbReference type="Gene3D" id="3.40.190.10">
    <property type="entry name" value="Periplasmic binding protein-like II"/>
    <property type="match status" value="2"/>
</dbReference>
<keyword evidence="6" id="KW-0812">Transmembrane</keyword>
<dbReference type="InterPro" id="IPR003661">
    <property type="entry name" value="HisK_dim/P_dom"/>
</dbReference>
<dbReference type="SMART" id="SM00387">
    <property type="entry name" value="HATPase_c"/>
    <property type="match status" value="1"/>
</dbReference>
<dbReference type="PANTHER" id="PTHR45339">
    <property type="entry name" value="HYBRID SIGNAL TRANSDUCTION HISTIDINE KINASE J"/>
    <property type="match status" value="1"/>
</dbReference>
<evidence type="ECO:0000256" key="11">
    <source>
        <dbReference type="ARBA" id="ARBA00023136"/>
    </source>
</evidence>
<comment type="catalytic activity">
    <reaction evidence="1">
        <text>ATP + protein L-histidine = ADP + protein N-phospho-L-histidine.</text>
        <dbReference type="EC" id="2.7.13.3"/>
    </reaction>
</comment>
<comment type="subcellular location">
    <subcellularLocation>
        <location evidence="2">Cell membrane</location>
        <topology evidence="2">Multi-pass membrane protein</topology>
    </subcellularLocation>
</comment>
<dbReference type="PROSITE" id="PS50110">
    <property type="entry name" value="RESPONSE_REGULATORY"/>
    <property type="match status" value="1"/>
</dbReference>
<feature type="signal peptide" evidence="13">
    <location>
        <begin position="1"/>
        <end position="25"/>
    </location>
</feature>
<feature type="domain" description="Response regulatory" evidence="15">
    <location>
        <begin position="572"/>
        <end position="688"/>
    </location>
</feature>
<dbReference type="InterPro" id="IPR036890">
    <property type="entry name" value="HATPase_C_sf"/>
</dbReference>
<keyword evidence="5 12" id="KW-0597">Phosphoprotein</keyword>
<evidence type="ECO:0000256" key="6">
    <source>
        <dbReference type="ARBA" id="ARBA00022692"/>
    </source>
</evidence>
<dbReference type="GO" id="GO:0000155">
    <property type="term" value="F:phosphorelay sensor kinase activity"/>
    <property type="evidence" value="ECO:0007669"/>
    <property type="project" value="InterPro"/>
</dbReference>
<keyword evidence="10" id="KW-0902">Two-component regulatory system</keyword>
<evidence type="ECO:0000256" key="1">
    <source>
        <dbReference type="ARBA" id="ARBA00000085"/>
    </source>
</evidence>
<keyword evidence="17" id="KW-1185">Reference proteome</keyword>
<accession>A0A210RWB9</accession>
<name>A0A210RWB9_9BURK</name>
<dbReference type="InterPro" id="IPR036097">
    <property type="entry name" value="HisK_dim/P_sf"/>
</dbReference>
<dbReference type="EMBL" id="NAIA01000003">
    <property type="protein sequence ID" value="OWF65303.1"/>
    <property type="molecule type" value="Genomic_DNA"/>
</dbReference>
<dbReference type="SUPFAM" id="SSF55874">
    <property type="entry name" value="ATPase domain of HSP90 chaperone/DNA topoisomerase II/histidine kinase"/>
    <property type="match status" value="1"/>
</dbReference>
<dbReference type="Pfam" id="PF02518">
    <property type="entry name" value="HATPase_c"/>
    <property type="match status" value="1"/>
</dbReference>
<dbReference type="AlphaFoldDB" id="A0A210RWB9"/>
<proteinExistence type="predicted"/>
<keyword evidence="7" id="KW-0547">Nucleotide-binding</keyword>
<dbReference type="InterPro" id="IPR005467">
    <property type="entry name" value="His_kinase_dom"/>
</dbReference>
<gene>
    <name evidence="16" type="ORF">B6A14_05720</name>
</gene>
<dbReference type="SUPFAM" id="SSF53850">
    <property type="entry name" value="Periplasmic binding protein-like II"/>
    <property type="match status" value="1"/>
</dbReference>
<dbReference type="PRINTS" id="PR00344">
    <property type="entry name" value="BCTRLSENSOR"/>
</dbReference>
<keyword evidence="11" id="KW-0472">Membrane</keyword>
<comment type="caution">
    <text evidence="16">The sequence shown here is derived from an EMBL/GenBank/DDBJ whole genome shotgun (WGS) entry which is preliminary data.</text>
</comment>
<dbReference type="SUPFAM" id="SSF47226">
    <property type="entry name" value="Histidine-containing phosphotransfer domain, HPT domain"/>
    <property type="match status" value="1"/>
</dbReference>
<dbReference type="CDD" id="cd00082">
    <property type="entry name" value="HisKA"/>
    <property type="match status" value="1"/>
</dbReference>
<evidence type="ECO:0000313" key="17">
    <source>
        <dbReference type="Proteomes" id="UP000196880"/>
    </source>
</evidence>
<keyword evidence="4" id="KW-1003">Cell membrane</keyword>
<evidence type="ECO:0000256" key="9">
    <source>
        <dbReference type="ARBA" id="ARBA00022989"/>
    </source>
</evidence>
<sequence length="810" mass="89949">MRRFIVCTSLLICPLLNQASEIAHAQALSPAEQRWIDQHPVVHFSIHEKYAHYLKNDAKNSGVFHGLLKKLGEFTGQEFSPKWRKTDHEGLKQLAAGEVDFMIDPPSLNDEYLRFGSLSEAIFWGHDAVLTASPTSIEIIAPANIAYFDRGYENQPLPRHPQAKISNNVQKLVLDLLKNDIEALVLPIRLAHQLVQDLNTSELRVDGLYQREPFEYRWLIANQSSALHNLLNSFLNDLDPIESSQLFALGNPSVANSQSHYWAKLPWLFTLTLITLGGIVFWRLQKRQHLQEQAAEDLMASKDLAEKANAAKSAFLATMSHEIRTPMNAILGVQELLLSSRQFPDNEKSLLKSAHSSAESLLGILNQVLDLSKIEAGKLTLNLEPCCLNTLIDDIHSAFSTVAHKQGLILHTSKDPRIAAVLMIDTLRLRQILQNLLSNAIKFTDRGEVYFSISVLADDHAGQLIEFRIIDTGIGMGAEEIKLALQAFEQVPGKADQQNGTGLGLTITNHLVNSMSGQLNFESAPGFGSNIHFCVALPRTSIAASRNSLADRSWASRKLFSRNIQNQDRSLQALVVEDHPASRQIISLQLQALGIEVSVCESANEALELISQQYFDLLLADQSIPGMQGSELAKRVRSLGHREIVIIGITADIYALDARHQFLAAGMNGVLIKPLSLMTLENELARYFNTQDISEKSEGSGAFQEYSFELFSNLLKKSPGHIVLILDEVKKVHDDTVAILKVETVDEAILASMIHKIKGGAQLLSAQRFIACCEALETIGPIPDRVSALIQLLEDQNRLIECYKAKYVSN</sequence>
<evidence type="ECO:0000256" key="5">
    <source>
        <dbReference type="ARBA" id="ARBA00022553"/>
    </source>
</evidence>
<dbReference type="Proteomes" id="UP000196880">
    <property type="component" value="Unassembled WGS sequence"/>
</dbReference>
<evidence type="ECO:0000256" key="2">
    <source>
        <dbReference type="ARBA" id="ARBA00004651"/>
    </source>
</evidence>
<reference evidence="16 17" key="1">
    <citation type="submission" date="2017-03" db="EMBL/GenBank/DDBJ databases">
        <title>New species Polynucleobacter sp. MWH-EgelM1-30-B4.</title>
        <authorList>
            <person name="Hahn M.W."/>
        </authorList>
    </citation>
    <scope>NUCLEOTIDE SEQUENCE [LARGE SCALE GENOMIC DNA]</scope>
    <source>
        <strain evidence="16 17">MWH-EgelM1-30-B4</strain>
    </source>
</reference>
<evidence type="ECO:0000256" key="8">
    <source>
        <dbReference type="ARBA" id="ARBA00022840"/>
    </source>
</evidence>
<dbReference type="InterPro" id="IPR004358">
    <property type="entry name" value="Sig_transdc_His_kin-like_C"/>
</dbReference>
<evidence type="ECO:0000259" key="14">
    <source>
        <dbReference type="PROSITE" id="PS50109"/>
    </source>
</evidence>
<evidence type="ECO:0000256" key="4">
    <source>
        <dbReference type="ARBA" id="ARBA00022475"/>
    </source>
</evidence>
<dbReference type="SUPFAM" id="SSF47384">
    <property type="entry name" value="Homodimeric domain of signal transducing histidine kinase"/>
    <property type="match status" value="1"/>
</dbReference>
<dbReference type="InterPro" id="IPR003594">
    <property type="entry name" value="HATPase_dom"/>
</dbReference>
<dbReference type="PROSITE" id="PS50109">
    <property type="entry name" value="HIS_KIN"/>
    <property type="match status" value="1"/>
</dbReference>
<dbReference type="SMART" id="SM00448">
    <property type="entry name" value="REC"/>
    <property type="match status" value="1"/>
</dbReference>
<dbReference type="OrthoDB" id="9796305at2"/>
<keyword evidence="8" id="KW-0067">ATP-binding</keyword>
<evidence type="ECO:0000313" key="16">
    <source>
        <dbReference type="EMBL" id="OWF65303.1"/>
    </source>
</evidence>
<feature type="modified residue" description="4-aspartylphosphate" evidence="12">
    <location>
        <position position="621"/>
    </location>
</feature>
<dbReference type="SMART" id="SM00388">
    <property type="entry name" value="HisKA"/>
    <property type="match status" value="1"/>
</dbReference>
<evidence type="ECO:0000259" key="15">
    <source>
        <dbReference type="PROSITE" id="PS50110"/>
    </source>
</evidence>
<dbReference type="GO" id="GO:0005524">
    <property type="term" value="F:ATP binding"/>
    <property type="evidence" value="ECO:0007669"/>
    <property type="project" value="UniProtKB-KW"/>
</dbReference>
<dbReference type="Pfam" id="PF00072">
    <property type="entry name" value="Response_reg"/>
    <property type="match status" value="1"/>
</dbReference>
<keyword evidence="13" id="KW-0732">Signal</keyword>